<keyword evidence="8" id="KW-0862">Zinc</keyword>
<dbReference type="Proteomes" id="UP000639606">
    <property type="component" value="Unassembled WGS sequence"/>
</dbReference>
<feature type="transmembrane region" description="Helical" evidence="13">
    <location>
        <begin position="486"/>
        <end position="502"/>
    </location>
</feature>
<organism evidence="15 16">
    <name type="scientific">Saccharothrix coeruleofusca</name>
    <dbReference type="NCBI Taxonomy" id="33919"/>
    <lineage>
        <taxon>Bacteria</taxon>
        <taxon>Bacillati</taxon>
        <taxon>Actinomycetota</taxon>
        <taxon>Actinomycetes</taxon>
        <taxon>Pseudonocardiales</taxon>
        <taxon>Pseudonocardiaceae</taxon>
        <taxon>Saccharothrix</taxon>
    </lineage>
</organism>
<feature type="transmembrane region" description="Helical" evidence="13">
    <location>
        <begin position="509"/>
        <end position="528"/>
    </location>
</feature>
<feature type="transmembrane region" description="Helical" evidence="13">
    <location>
        <begin position="548"/>
        <end position="566"/>
    </location>
</feature>
<evidence type="ECO:0000256" key="5">
    <source>
        <dbReference type="ARBA" id="ARBA00022692"/>
    </source>
</evidence>
<feature type="transmembrane region" description="Helical" evidence="13">
    <location>
        <begin position="403"/>
        <end position="431"/>
    </location>
</feature>
<dbReference type="GO" id="GO:0004222">
    <property type="term" value="F:metalloendopeptidase activity"/>
    <property type="evidence" value="ECO:0007669"/>
    <property type="project" value="InterPro"/>
</dbReference>
<keyword evidence="9 13" id="KW-1133">Transmembrane helix</keyword>
<evidence type="ECO:0000256" key="1">
    <source>
        <dbReference type="ARBA" id="ARBA00001947"/>
    </source>
</evidence>
<dbReference type="PANTHER" id="PTHR43221">
    <property type="entry name" value="PROTEASE HTPX"/>
    <property type="match status" value="1"/>
</dbReference>
<dbReference type="GO" id="GO:0005886">
    <property type="term" value="C:plasma membrane"/>
    <property type="evidence" value="ECO:0007669"/>
    <property type="project" value="UniProtKB-SubCell"/>
</dbReference>
<keyword evidence="4" id="KW-0645">Protease</keyword>
<sequence length="901" mass="93866">MLVWGALAVLGAGAGQALSTTFDLGDIAGAQACLVRNGISVDGTDPVALDQAAYRQCMEDNLRVQATAVLAGAVALPAAAWLLVLLGGLAERWRLRPGRITGIPAASQRLTERFAVLCDSQGLTRRDRPHLVLAPPGTGVTQAFTTGLPGTRPWVVIPLAYAYAEPIAFDAVAAHEVGHVRARDVLWASAVWWAGWLAVPALLLALVPLAAAPEVVWEFYGLSLLVSLVVAVVMFVLRAGLLRRRELAADRHALEVTADPNALARVVKPAKKRRTGVFAIHPAAADRLALDVDAPDREGGFVSTATAGVVAMTTYHATYLVLGSLLPFNGTAISSASVVAALLWASVVVPSWTRQAASDPSGWTGRLAGAVVGLVVGYCLQPPGLSTITAPGPERDLLPLPSLLLVLVPGLVVAAFAVALLTAGLVARLAAHPGHRRPGGLGAALAVTAVLAAAVGTLTGTATVHVATGGTASFRSFLVTNGYDQVWRHTAALLLVALALVVRRPGRPAAVVSGVTAVVGAVAAALSWQLRLDDQLSDARSAFLAYQTWWICALAGLVAAVAVVIVNGGALPELPSGVLCGLLVAASAGGAQYLIRRVRHGGDSNVFQETLQAPGWLLVLALVGTAPLTASLVVMVRRREPRHGAVRWAAGGVTALLALLLVAGGLSGVTTAESDFAQPDTRSQLAEQASPRPDPPVEAEKPLDQAAATAALADVPGVLPPGAKSVPNIPDDSSSVQTPATCDAALDRSIANEKALPRAAEVEQRFTFPLGGRPDGGSISVSITSYSTPPPGFSDIDAENQACADFRQLVSPEENRYYDFHITLRPALDFPLARRRSITGRGQLKGVATLFAFEHYTAIFGLNRVDVALDWFHLGTSPPQAFLDEVERLVTNAMNAIVAKL</sequence>
<dbReference type="InterPro" id="IPR050083">
    <property type="entry name" value="HtpX_protease"/>
</dbReference>
<dbReference type="AlphaFoldDB" id="A0A918EGZ2"/>
<dbReference type="InterPro" id="IPR001915">
    <property type="entry name" value="Peptidase_M48"/>
</dbReference>
<feature type="transmembrane region" description="Helical" evidence="13">
    <location>
        <begin position="364"/>
        <end position="383"/>
    </location>
</feature>
<keyword evidence="11 13" id="KW-0472">Membrane</keyword>
<keyword evidence="10" id="KW-0482">Metalloprotease</keyword>
<proteinExistence type="predicted"/>
<comment type="caution">
    <text evidence="15">The sequence shown here is derived from an EMBL/GenBank/DDBJ whole genome shotgun (WGS) entry which is preliminary data.</text>
</comment>
<feature type="transmembrane region" description="Helical" evidence="13">
    <location>
        <begin position="615"/>
        <end position="636"/>
    </location>
</feature>
<name>A0A918EGZ2_9PSEU</name>
<evidence type="ECO:0000256" key="8">
    <source>
        <dbReference type="ARBA" id="ARBA00022833"/>
    </source>
</evidence>
<keyword evidence="7" id="KW-0378">Hydrolase</keyword>
<evidence type="ECO:0000256" key="6">
    <source>
        <dbReference type="ARBA" id="ARBA00022723"/>
    </source>
</evidence>
<feature type="transmembrane region" description="Helical" evidence="13">
    <location>
        <begin position="305"/>
        <end position="326"/>
    </location>
</feature>
<feature type="transmembrane region" description="Helical" evidence="13">
    <location>
        <begin position="68"/>
        <end position="90"/>
    </location>
</feature>
<evidence type="ECO:0000259" key="14">
    <source>
        <dbReference type="Pfam" id="PF01435"/>
    </source>
</evidence>
<dbReference type="GO" id="GO:0006508">
    <property type="term" value="P:proteolysis"/>
    <property type="evidence" value="ECO:0007669"/>
    <property type="project" value="UniProtKB-KW"/>
</dbReference>
<evidence type="ECO:0000256" key="9">
    <source>
        <dbReference type="ARBA" id="ARBA00022989"/>
    </source>
</evidence>
<evidence type="ECO:0000256" key="4">
    <source>
        <dbReference type="ARBA" id="ARBA00022670"/>
    </source>
</evidence>
<keyword evidence="6" id="KW-0479">Metal-binding</keyword>
<dbReference type="Pfam" id="PF01435">
    <property type="entry name" value="Peptidase_M48"/>
    <property type="match status" value="1"/>
</dbReference>
<evidence type="ECO:0000313" key="15">
    <source>
        <dbReference type="EMBL" id="GGP72437.1"/>
    </source>
</evidence>
<feature type="transmembrane region" description="Helical" evidence="13">
    <location>
        <begin position="332"/>
        <end position="352"/>
    </location>
</feature>
<keyword evidence="5 13" id="KW-0812">Transmembrane</keyword>
<accession>A0A918EGZ2</accession>
<feature type="transmembrane region" description="Helical" evidence="13">
    <location>
        <begin position="443"/>
        <end position="466"/>
    </location>
</feature>
<evidence type="ECO:0000313" key="16">
    <source>
        <dbReference type="Proteomes" id="UP000639606"/>
    </source>
</evidence>
<evidence type="ECO:0000256" key="13">
    <source>
        <dbReference type="SAM" id="Phobius"/>
    </source>
</evidence>
<feature type="domain" description="Peptidase M48" evidence="14">
    <location>
        <begin position="138"/>
        <end position="289"/>
    </location>
</feature>
<protein>
    <recommendedName>
        <fullName evidence="14">Peptidase M48 domain-containing protein</fullName>
    </recommendedName>
</protein>
<dbReference type="PANTHER" id="PTHR43221:SF1">
    <property type="entry name" value="PROTEASE HTPX"/>
    <property type="match status" value="1"/>
</dbReference>
<feature type="region of interest" description="Disordered" evidence="12">
    <location>
        <begin position="675"/>
        <end position="700"/>
    </location>
</feature>
<gene>
    <name evidence="15" type="ORF">GCM10010185_52130</name>
</gene>
<evidence type="ECO:0000256" key="12">
    <source>
        <dbReference type="SAM" id="MobiDB-lite"/>
    </source>
</evidence>
<feature type="region of interest" description="Disordered" evidence="12">
    <location>
        <begin position="719"/>
        <end position="739"/>
    </location>
</feature>
<keyword evidence="3" id="KW-1003">Cell membrane</keyword>
<dbReference type="GO" id="GO:0046872">
    <property type="term" value="F:metal ion binding"/>
    <property type="evidence" value="ECO:0007669"/>
    <property type="project" value="UniProtKB-KW"/>
</dbReference>
<evidence type="ECO:0000256" key="11">
    <source>
        <dbReference type="ARBA" id="ARBA00023136"/>
    </source>
</evidence>
<evidence type="ECO:0000256" key="3">
    <source>
        <dbReference type="ARBA" id="ARBA00022475"/>
    </source>
</evidence>
<keyword evidence="16" id="KW-1185">Reference proteome</keyword>
<evidence type="ECO:0000256" key="7">
    <source>
        <dbReference type="ARBA" id="ARBA00022801"/>
    </source>
</evidence>
<comment type="cofactor">
    <cofactor evidence="1">
        <name>Zn(2+)</name>
        <dbReference type="ChEBI" id="CHEBI:29105"/>
    </cofactor>
</comment>
<comment type="subcellular location">
    <subcellularLocation>
        <location evidence="2">Cell membrane</location>
        <topology evidence="2">Multi-pass membrane protein</topology>
    </subcellularLocation>
</comment>
<evidence type="ECO:0000256" key="2">
    <source>
        <dbReference type="ARBA" id="ARBA00004651"/>
    </source>
</evidence>
<reference evidence="15" key="2">
    <citation type="submission" date="2020-09" db="EMBL/GenBank/DDBJ databases">
        <authorList>
            <person name="Sun Q."/>
            <person name="Ohkuma M."/>
        </authorList>
    </citation>
    <scope>NUCLEOTIDE SEQUENCE</scope>
    <source>
        <strain evidence="15">JCM 3313</strain>
    </source>
</reference>
<reference evidence="15" key="1">
    <citation type="journal article" date="2014" name="Int. J. Syst. Evol. Microbiol.">
        <title>Complete genome sequence of Corynebacterium casei LMG S-19264T (=DSM 44701T), isolated from a smear-ripened cheese.</title>
        <authorList>
            <consortium name="US DOE Joint Genome Institute (JGI-PGF)"/>
            <person name="Walter F."/>
            <person name="Albersmeier A."/>
            <person name="Kalinowski J."/>
            <person name="Ruckert C."/>
        </authorList>
    </citation>
    <scope>NUCLEOTIDE SEQUENCE</scope>
    <source>
        <strain evidence="15">JCM 3313</strain>
    </source>
</reference>
<evidence type="ECO:0000256" key="10">
    <source>
        <dbReference type="ARBA" id="ARBA00023049"/>
    </source>
</evidence>
<feature type="transmembrane region" description="Helical" evidence="13">
    <location>
        <begin position="648"/>
        <end position="669"/>
    </location>
</feature>
<dbReference type="EMBL" id="BMRG01000013">
    <property type="protein sequence ID" value="GGP72437.1"/>
    <property type="molecule type" value="Genomic_DNA"/>
</dbReference>
<feature type="transmembrane region" description="Helical" evidence="13">
    <location>
        <begin position="578"/>
        <end position="595"/>
    </location>
</feature>
<feature type="transmembrane region" description="Helical" evidence="13">
    <location>
        <begin position="185"/>
        <end position="207"/>
    </location>
</feature>
<feature type="transmembrane region" description="Helical" evidence="13">
    <location>
        <begin position="219"/>
        <end position="237"/>
    </location>
</feature>